<sequence>MVKVVSKVVSSSTKESLDSPVSGSRDARPVLGGPSFKAGRPRANSKFLSPRPKSNIKKRKPTPVDNNLYLAHIPMEELGDLLVCNRAGLILGAFLDLDKPQMTSEIYNLLVLPKMVKCFFDFWLESTSHPSNIGLSVMQICKRSFNLLTILSSPQAFSENLIDENIHQIMEQVSQYIMAPSKPYIAEPSQPTDVEQNFHHLKMGVELLLKKKPSDVRRWLLTTRHAQTEHQRPPVFGLLNHLHHPSVLPLLGGLLFDLVEGLASHTAALEAFALHGFFETIWNGVWKESRGQAWFDLLLYLLAEGGTMLEGRNLDCVSPAFTIVESSSTADQVKFLATFIKPIRLAFQDQTIANDCNFSPLLFKVTYDLIFVKEKCSILHCLFLTLVDSLVGAIANHPSPTSAVQSASYLLLDLNAASRANDAYKATSQSDEDLKLTLYLLQLSLHAMYLGIKARTDPPEHIVTSLRLAIESGPDLDLIRNPPQPRDPPLDLSHLPAHLSFTGAILVPPKKIDFDFYL</sequence>
<gene>
    <name evidence="1" type="ORF">DSO57_1039226</name>
</gene>
<comment type="caution">
    <text evidence="1">The sequence shown here is derived from an EMBL/GenBank/DDBJ whole genome shotgun (WGS) entry which is preliminary data.</text>
</comment>
<dbReference type="EMBL" id="QTSX02004162">
    <property type="protein sequence ID" value="KAJ9067428.1"/>
    <property type="molecule type" value="Genomic_DNA"/>
</dbReference>
<protein>
    <submittedName>
        <fullName evidence="1">Uncharacterized protein</fullName>
    </submittedName>
</protein>
<dbReference type="Proteomes" id="UP001165960">
    <property type="component" value="Unassembled WGS sequence"/>
</dbReference>
<evidence type="ECO:0000313" key="2">
    <source>
        <dbReference type="Proteomes" id="UP001165960"/>
    </source>
</evidence>
<organism evidence="1 2">
    <name type="scientific">Entomophthora muscae</name>
    <dbReference type="NCBI Taxonomy" id="34485"/>
    <lineage>
        <taxon>Eukaryota</taxon>
        <taxon>Fungi</taxon>
        <taxon>Fungi incertae sedis</taxon>
        <taxon>Zoopagomycota</taxon>
        <taxon>Entomophthoromycotina</taxon>
        <taxon>Entomophthoromycetes</taxon>
        <taxon>Entomophthorales</taxon>
        <taxon>Entomophthoraceae</taxon>
        <taxon>Entomophthora</taxon>
    </lineage>
</organism>
<accession>A0ACC2SYI9</accession>
<reference evidence="1" key="1">
    <citation type="submission" date="2022-04" db="EMBL/GenBank/DDBJ databases">
        <title>Genome of the entomopathogenic fungus Entomophthora muscae.</title>
        <authorList>
            <person name="Elya C."/>
            <person name="Lovett B.R."/>
            <person name="Lee E."/>
            <person name="Macias A.M."/>
            <person name="Hajek A.E."/>
            <person name="De Bivort B.L."/>
            <person name="Kasson M.T."/>
            <person name="De Fine Licht H.H."/>
            <person name="Stajich J.E."/>
        </authorList>
    </citation>
    <scope>NUCLEOTIDE SEQUENCE</scope>
    <source>
        <strain evidence="1">Berkeley</strain>
    </source>
</reference>
<evidence type="ECO:0000313" key="1">
    <source>
        <dbReference type="EMBL" id="KAJ9067428.1"/>
    </source>
</evidence>
<proteinExistence type="predicted"/>
<keyword evidence="2" id="KW-1185">Reference proteome</keyword>
<name>A0ACC2SYI9_9FUNG</name>